<comment type="caution">
    <text evidence="1">The sequence shown here is derived from an EMBL/GenBank/DDBJ whole genome shotgun (WGS) entry which is preliminary data.</text>
</comment>
<feature type="non-terminal residue" evidence="1">
    <location>
        <position position="91"/>
    </location>
</feature>
<evidence type="ECO:0000313" key="2">
    <source>
        <dbReference type="Proteomes" id="UP000663836"/>
    </source>
</evidence>
<sequence length="91" mass="10860">MPLQEINSSHHHINDFAHEKFYKLAEKHIELLNPKFLNKAVITRDRREKIVNVLQNKLSTEKVSGRFPRWCKQAFTLRLIADHSFLCDFKE</sequence>
<gene>
    <name evidence="1" type="ORF">JBS370_LOCUS36910</name>
</gene>
<accession>A0A820BKJ5</accession>
<proteinExistence type="predicted"/>
<reference evidence="1" key="1">
    <citation type="submission" date="2021-02" db="EMBL/GenBank/DDBJ databases">
        <authorList>
            <person name="Nowell W R."/>
        </authorList>
    </citation>
    <scope>NUCLEOTIDE SEQUENCE</scope>
</reference>
<dbReference type="EMBL" id="CAJOBD010015536">
    <property type="protein sequence ID" value="CAF4209207.1"/>
    <property type="molecule type" value="Genomic_DNA"/>
</dbReference>
<name>A0A820BKJ5_9BILA</name>
<dbReference type="AlphaFoldDB" id="A0A820BKJ5"/>
<dbReference type="Proteomes" id="UP000663836">
    <property type="component" value="Unassembled WGS sequence"/>
</dbReference>
<protein>
    <submittedName>
        <fullName evidence="1">Uncharacterized protein</fullName>
    </submittedName>
</protein>
<organism evidence="1 2">
    <name type="scientific">Rotaria sordida</name>
    <dbReference type="NCBI Taxonomy" id="392033"/>
    <lineage>
        <taxon>Eukaryota</taxon>
        <taxon>Metazoa</taxon>
        <taxon>Spiralia</taxon>
        <taxon>Gnathifera</taxon>
        <taxon>Rotifera</taxon>
        <taxon>Eurotatoria</taxon>
        <taxon>Bdelloidea</taxon>
        <taxon>Philodinida</taxon>
        <taxon>Philodinidae</taxon>
        <taxon>Rotaria</taxon>
    </lineage>
</organism>
<evidence type="ECO:0000313" key="1">
    <source>
        <dbReference type="EMBL" id="CAF4209207.1"/>
    </source>
</evidence>